<dbReference type="AlphaFoldDB" id="A0A645A3E5"/>
<keyword evidence="3" id="KW-0678">Repressor</keyword>
<sequence length="98" mass="11074">MIISGKQVQNILKAYGDQKVAKNTKSEKSGPIQKRDEVILSTEAKEFGQLLQALKKMPDVREDKVNELAKRIDSGNYKIDSKDIAEKMVARTIADRIR</sequence>
<evidence type="ECO:0000256" key="3">
    <source>
        <dbReference type="ARBA" id="ARBA00022491"/>
    </source>
</evidence>
<comment type="similarity">
    <text evidence="1">Belongs to the FlgM family.</text>
</comment>
<dbReference type="Pfam" id="PF04316">
    <property type="entry name" value="FlgM"/>
    <property type="match status" value="1"/>
</dbReference>
<accession>A0A645A3E5</accession>
<keyword evidence="5" id="KW-0805">Transcription regulation</keyword>
<feature type="domain" description="Anti-sigma-28 factor FlgM C-terminal" evidence="7">
    <location>
        <begin position="36"/>
        <end position="89"/>
    </location>
</feature>
<dbReference type="InterPro" id="IPR035890">
    <property type="entry name" value="Anti-sigma-28_factor_FlgM_sf"/>
</dbReference>
<proteinExistence type="inferred from homology"/>
<keyword evidence="4" id="KW-1005">Bacterial flagellum biogenesis</keyword>
<dbReference type="InterPro" id="IPR031316">
    <property type="entry name" value="FlgM_C"/>
</dbReference>
<dbReference type="InterPro" id="IPR007412">
    <property type="entry name" value="FlgM"/>
</dbReference>
<evidence type="ECO:0000256" key="1">
    <source>
        <dbReference type="ARBA" id="ARBA00005322"/>
    </source>
</evidence>
<dbReference type="GO" id="GO:0044781">
    <property type="term" value="P:bacterial-type flagellum organization"/>
    <property type="evidence" value="ECO:0007669"/>
    <property type="project" value="UniProtKB-KW"/>
</dbReference>
<evidence type="ECO:0000256" key="5">
    <source>
        <dbReference type="ARBA" id="ARBA00023015"/>
    </source>
</evidence>
<comment type="caution">
    <text evidence="8">The sequence shown here is derived from an EMBL/GenBank/DDBJ whole genome shotgun (WGS) entry which is preliminary data.</text>
</comment>
<keyword evidence="6" id="KW-0804">Transcription</keyword>
<protein>
    <recommendedName>
        <fullName evidence="2">Negative regulator of flagellin synthesis</fullName>
    </recommendedName>
</protein>
<name>A0A645A3E5_9ZZZZ</name>
<reference evidence="8" key="1">
    <citation type="submission" date="2019-08" db="EMBL/GenBank/DDBJ databases">
        <authorList>
            <person name="Kucharzyk K."/>
            <person name="Murdoch R.W."/>
            <person name="Higgins S."/>
            <person name="Loffler F."/>
        </authorList>
    </citation>
    <scope>NUCLEOTIDE SEQUENCE</scope>
</reference>
<evidence type="ECO:0000256" key="6">
    <source>
        <dbReference type="ARBA" id="ARBA00023163"/>
    </source>
</evidence>
<dbReference type="GO" id="GO:0045892">
    <property type="term" value="P:negative regulation of DNA-templated transcription"/>
    <property type="evidence" value="ECO:0007669"/>
    <property type="project" value="InterPro"/>
</dbReference>
<organism evidence="8">
    <name type="scientific">bioreactor metagenome</name>
    <dbReference type="NCBI Taxonomy" id="1076179"/>
    <lineage>
        <taxon>unclassified sequences</taxon>
        <taxon>metagenomes</taxon>
        <taxon>ecological metagenomes</taxon>
    </lineage>
</organism>
<evidence type="ECO:0000259" key="7">
    <source>
        <dbReference type="Pfam" id="PF04316"/>
    </source>
</evidence>
<dbReference type="EMBL" id="VSSQ01011599">
    <property type="protein sequence ID" value="MPM47238.1"/>
    <property type="molecule type" value="Genomic_DNA"/>
</dbReference>
<evidence type="ECO:0000313" key="8">
    <source>
        <dbReference type="EMBL" id="MPM47238.1"/>
    </source>
</evidence>
<evidence type="ECO:0000256" key="2">
    <source>
        <dbReference type="ARBA" id="ARBA00017823"/>
    </source>
</evidence>
<evidence type="ECO:0000256" key="4">
    <source>
        <dbReference type="ARBA" id="ARBA00022795"/>
    </source>
</evidence>
<gene>
    <name evidence="8" type="ORF">SDC9_93946</name>
</gene>
<dbReference type="NCBIfam" id="TIGR03824">
    <property type="entry name" value="FlgM_jcvi"/>
    <property type="match status" value="1"/>
</dbReference>
<dbReference type="SUPFAM" id="SSF101498">
    <property type="entry name" value="Anti-sigma factor FlgM"/>
    <property type="match status" value="1"/>
</dbReference>